<organism evidence="1 2">
    <name type="scientific">Naganishia adeliensis</name>
    <dbReference type="NCBI Taxonomy" id="92952"/>
    <lineage>
        <taxon>Eukaryota</taxon>
        <taxon>Fungi</taxon>
        <taxon>Dikarya</taxon>
        <taxon>Basidiomycota</taxon>
        <taxon>Agaricomycotina</taxon>
        <taxon>Tremellomycetes</taxon>
        <taxon>Filobasidiales</taxon>
        <taxon>Filobasidiaceae</taxon>
        <taxon>Naganishia</taxon>
    </lineage>
</organism>
<name>A0ACC2WZR0_9TREE</name>
<evidence type="ECO:0000313" key="1">
    <source>
        <dbReference type="EMBL" id="KAJ9117265.1"/>
    </source>
</evidence>
<dbReference type="EMBL" id="JASBWS010000002">
    <property type="protein sequence ID" value="KAJ9117265.1"/>
    <property type="molecule type" value="Genomic_DNA"/>
</dbReference>
<proteinExistence type="predicted"/>
<protein>
    <submittedName>
        <fullName evidence="1">Uncharacterized protein</fullName>
    </submittedName>
</protein>
<dbReference type="Proteomes" id="UP001230649">
    <property type="component" value="Unassembled WGS sequence"/>
</dbReference>
<comment type="caution">
    <text evidence="1">The sequence shown here is derived from an EMBL/GenBank/DDBJ whole genome shotgun (WGS) entry which is preliminary data.</text>
</comment>
<keyword evidence="2" id="KW-1185">Reference proteome</keyword>
<reference evidence="1" key="1">
    <citation type="submission" date="2023-04" db="EMBL/GenBank/DDBJ databases">
        <title>Draft Genome sequencing of Naganishia species isolated from polar environments using Oxford Nanopore Technology.</title>
        <authorList>
            <person name="Leo P."/>
            <person name="Venkateswaran K."/>
        </authorList>
    </citation>
    <scope>NUCLEOTIDE SEQUENCE</scope>
    <source>
        <strain evidence="1">MNA-CCFEE 5262</strain>
    </source>
</reference>
<gene>
    <name evidence="1" type="ORF">QFC20_000411</name>
</gene>
<evidence type="ECO:0000313" key="2">
    <source>
        <dbReference type="Proteomes" id="UP001230649"/>
    </source>
</evidence>
<sequence length="528" mass="56106">MSSSKTPSKISKSRHTTPSKYASSALASNSHANITVDSFDTSYAKGDLTNPFITKKAPGSTNVSPRKSSHSVVRPPAAIGSGSSMNVNLRTIDGEWKDSANTSSGSSSKFSTGRNLDRFIPSRKPSGDVSIPSLAASANNSLNASMSEMSLGDTSTVSNHDSSAQHTRILSFAAAPPPPASHNPHGTAHLKLSRQYTAGSGRTNTGGTRGSTSTASVASKRRIPSIPDRVLDAPGFKDDYYLNLISWSSSNKVAIGLSELAYVWNADTGDVTSMGTEGEGLPEVCSVSWAGDGSFLAIGNDQGDVELWDADTGQRHKVQDLRGHRAEVCGLAWRGDGQFLASGGNDNVVNCWDGRVGQSVLTDAEGLPTAPPKWQKMNHTAAVKAIAWCPWQTSLLATGGGTSDQTIHFWSSTTGARLSSLPTSSQVTSLIWSNHSKEILATHGFPDKSMTLWSYPSLTKVQELQGAHDERILGSAVSPDGCTVVTGAADENLKFWKIWDAKSSYKAKCDDRDENGAVRSKHTSAMWR</sequence>
<accession>A0ACC2WZR0</accession>